<gene>
    <name evidence="9" type="primary">LOC111592690</name>
</gene>
<evidence type="ECO:0000256" key="5">
    <source>
        <dbReference type="ARBA" id="ARBA00023242"/>
    </source>
</evidence>
<evidence type="ECO:0000313" key="9">
    <source>
        <dbReference type="RefSeq" id="XP_023160825.2"/>
    </source>
</evidence>
<dbReference type="GeneID" id="111592690"/>
<dbReference type="PROSITE" id="PS50809">
    <property type="entry name" value="DM_2"/>
    <property type="match status" value="1"/>
</dbReference>
<dbReference type="OMA" id="AEHAYLY"/>
<dbReference type="PANTHER" id="PTHR12322">
    <property type="entry name" value="DOUBLESEX AND MAB-3 RELATED TRANSCRIPTION FACTOR DMRT"/>
    <property type="match status" value="1"/>
</dbReference>
<dbReference type="PANTHER" id="PTHR12322:SF116">
    <property type="entry name" value="DOUBLESEX-MAB RELATED 99B"/>
    <property type="match status" value="1"/>
</dbReference>
<dbReference type="GO" id="GO:0000981">
    <property type="term" value="F:DNA-binding transcription factor activity, RNA polymerase II-specific"/>
    <property type="evidence" value="ECO:0007669"/>
    <property type="project" value="TreeGrafter"/>
</dbReference>
<comment type="similarity">
    <text evidence="1">Belongs to the DMRT family.</text>
</comment>
<dbReference type="GO" id="GO:0000978">
    <property type="term" value="F:RNA polymerase II cis-regulatory region sequence-specific DNA binding"/>
    <property type="evidence" value="ECO:0007669"/>
    <property type="project" value="TreeGrafter"/>
</dbReference>
<dbReference type="SUPFAM" id="SSF46934">
    <property type="entry name" value="UBA-like"/>
    <property type="match status" value="1"/>
</dbReference>
<evidence type="ECO:0000256" key="4">
    <source>
        <dbReference type="ARBA" id="ARBA00023125"/>
    </source>
</evidence>
<keyword evidence="2 6" id="KW-0479">Metal-binding</keyword>
<evidence type="ECO:0000256" key="2">
    <source>
        <dbReference type="ARBA" id="ARBA00022723"/>
    </source>
</evidence>
<dbReference type="GO" id="GO:0046872">
    <property type="term" value="F:metal ion binding"/>
    <property type="evidence" value="ECO:0007669"/>
    <property type="project" value="UniProtKB-KW"/>
</dbReference>
<sequence length="307" mass="35004">MPQYSLPAFMKRTPKCARCRNHGWISILRGHKYFCRWRSCVCSKCRFVMERQRRMAAKVASHRQQALERAGRIVHQHLLCGYPTAAAQLSGCQRQQQQEQVRFHDKWTLGLATRSSSSATSNLDVNLAQNLSLKKGHSSPNAPVEHVHLLRSFDRGHAQVFMPYHHTQFLAAAGLPAHHATAQLPQLQPQQQQRSPIDVLMRVFPNRRRSDLEQVMQRFKGDVLQAMEWMLAREASSQSAHFTQVYSPAPLAMNSAFSQLVPPAVFGPPAHSHPFRQDHVNHQHLFSSIYKSCPQVQGYCNLPSFET</sequence>
<accession>A0A6J1L522</accession>
<dbReference type="InterPro" id="IPR026607">
    <property type="entry name" value="DMRT"/>
</dbReference>
<name>A0A6J1L522_DROHY</name>
<feature type="DNA-binding region" description="DM" evidence="6">
    <location>
        <begin position="16"/>
        <end position="63"/>
    </location>
</feature>
<protein>
    <submittedName>
        <fullName evidence="9">Doublesex- and mab-3-related transcription factor A2-like</fullName>
    </submittedName>
</protein>
<feature type="domain" description="DM" evidence="7">
    <location>
        <begin position="16"/>
        <end position="63"/>
    </location>
</feature>
<dbReference type="GO" id="GO:0005634">
    <property type="term" value="C:nucleus"/>
    <property type="evidence" value="ECO:0007669"/>
    <property type="project" value="UniProtKB-SubCell"/>
</dbReference>
<dbReference type="InterPro" id="IPR005173">
    <property type="entry name" value="DMA"/>
</dbReference>
<organism evidence="8 9">
    <name type="scientific">Drosophila hydei</name>
    <name type="common">Fruit fly</name>
    <dbReference type="NCBI Taxonomy" id="7224"/>
    <lineage>
        <taxon>Eukaryota</taxon>
        <taxon>Metazoa</taxon>
        <taxon>Ecdysozoa</taxon>
        <taxon>Arthropoda</taxon>
        <taxon>Hexapoda</taxon>
        <taxon>Insecta</taxon>
        <taxon>Pterygota</taxon>
        <taxon>Neoptera</taxon>
        <taxon>Endopterygota</taxon>
        <taxon>Diptera</taxon>
        <taxon>Brachycera</taxon>
        <taxon>Muscomorpha</taxon>
        <taxon>Ephydroidea</taxon>
        <taxon>Drosophilidae</taxon>
        <taxon>Drosophila</taxon>
    </lineage>
</organism>
<evidence type="ECO:0000256" key="1">
    <source>
        <dbReference type="ARBA" id="ARBA00006834"/>
    </source>
</evidence>
<comment type="subcellular location">
    <subcellularLocation>
        <location evidence="6">Nucleus</location>
    </subcellularLocation>
</comment>
<dbReference type="InterPro" id="IPR009060">
    <property type="entry name" value="UBA-like_sf"/>
</dbReference>
<dbReference type="InterPro" id="IPR036407">
    <property type="entry name" value="DM_DNA-bd_sf"/>
</dbReference>
<dbReference type="OrthoDB" id="6162476at2759"/>
<dbReference type="Pfam" id="PF03474">
    <property type="entry name" value="DMA"/>
    <property type="match status" value="1"/>
</dbReference>
<dbReference type="SUPFAM" id="SSF82927">
    <property type="entry name" value="Cysteine-rich DNA binding domain, (DM domain)"/>
    <property type="match status" value="1"/>
</dbReference>
<keyword evidence="8" id="KW-1185">Reference proteome</keyword>
<dbReference type="PROSITE" id="PS40000">
    <property type="entry name" value="DM_1"/>
    <property type="match status" value="1"/>
</dbReference>
<evidence type="ECO:0000313" key="8">
    <source>
        <dbReference type="Proteomes" id="UP000504633"/>
    </source>
</evidence>
<evidence type="ECO:0000256" key="6">
    <source>
        <dbReference type="PROSITE-ProRule" id="PRU00070"/>
    </source>
</evidence>
<evidence type="ECO:0000259" key="7">
    <source>
        <dbReference type="PROSITE" id="PS50809"/>
    </source>
</evidence>
<keyword evidence="5 6" id="KW-0539">Nucleus</keyword>
<dbReference type="RefSeq" id="XP_023160825.2">
    <property type="nucleotide sequence ID" value="XM_023305057.2"/>
</dbReference>
<keyword evidence="3 6" id="KW-0862">Zinc</keyword>
<evidence type="ECO:0000256" key="3">
    <source>
        <dbReference type="ARBA" id="ARBA00022833"/>
    </source>
</evidence>
<dbReference type="KEGG" id="dhe:111592690"/>
<dbReference type="Gene3D" id="4.10.1040.10">
    <property type="entry name" value="DM DNA-binding domain"/>
    <property type="match status" value="1"/>
</dbReference>
<dbReference type="Proteomes" id="UP000504633">
    <property type="component" value="Unplaced"/>
</dbReference>
<dbReference type="GO" id="GO:0007548">
    <property type="term" value="P:sex differentiation"/>
    <property type="evidence" value="ECO:0007669"/>
    <property type="project" value="TreeGrafter"/>
</dbReference>
<dbReference type="InterPro" id="IPR001275">
    <property type="entry name" value="DM_DNA-bd"/>
</dbReference>
<dbReference type="AlphaFoldDB" id="A0A6J1L522"/>
<dbReference type="FunFam" id="4.10.1040.10:FF:000001">
    <property type="entry name" value="doublesex- and mab-3-related transcription factor 1"/>
    <property type="match status" value="1"/>
</dbReference>
<dbReference type="SMART" id="SM00301">
    <property type="entry name" value="DM"/>
    <property type="match status" value="1"/>
</dbReference>
<proteinExistence type="inferred from homology"/>
<dbReference type="CDD" id="cd14417">
    <property type="entry name" value="CUE_DMA_DMRTA1"/>
    <property type="match status" value="1"/>
</dbReference>
<keyword evidence="4 6" id="KW-0238">DNA-binding</keyword>
<dbReference type="Pfam" id="PF00751">
    <property type="entry name" value="DM"/>
    <property type="match status" value="1"/>
</dbReference>
<reference evidence="9" key="1">
    <citation type="submission" date="2025-08" db="UniProtKB">
        <authorList>
            <consortium name="RefSeq"/>
        </authorList>
    </citation>
    <scope>IDENTIFICATION</scope>
    <source>
        <strain evidence="9">15085-1641.00</strain>
        <tissue evidence="9">Whole body</tissue>
    </source>
</reference>